<dbReference type="RefSeq" id="WP_004629277.1">
    <property type="nucleotide sequence ID" value="NZ_AORV01000061.1"/>
</dbReference>
<name>S0FFR3_RUMCE</name>
<keyword evidence="3" id="KW-0732">Signal</keyword>
<comment type="caution">
    <text evidence="4">The sequence shown here is derived from an EMBL/GenBank/DDBJ whole genome shotgun (WGS) entry which is preliminary data.</text>
</comment>
<dbReference type="Proteomes" id="UP000014155">
    <property type="component" value="Unassembled WGS sequence"/>
</dbReference>
<gene>
    <name evidence="4" type="ORF">CTER_4394</name>
</gene>
<organism evidence="4 5">
    <name type="scientific">Ruminiclostridium cellobioparum subsp. termitidis CT1112</name>
    <dbReference type="NCBI Taxonomy" id="1195236"/>
    <lineage>
        <taxon>Bacteria</taxon>
        <taxon>Bacillati</taxon>
        <taxon>Bacillota</taxon>
        <taxon>Clostridia</taxon>
        <taxon>Eubacteriales</taxon>
        <taxon>Oscillospiraceae</taxon>
        <taxon>Ruminiclostridium</taxon>
    </lineage>
</organism>
<dbReference type="InterPro" id="IPR050490">
    <property type="entry name" value="Bact_solute-bd_prot1"/>
</dbReference>
<dbReference type="PANTHER" id="PTHR43649">
    <property type="entry name" value="ARABINOSE-BINDING PROTEIN-RELATED"/>
    <property type="match status" value="1"/>
</dbReference>
<evidence type="ECO:0000313" key="5">
    <source>
        <dbReference type="Proteomes" id="UP000014155"/>
    </source>
</evidence>
<dbReference type="AlphaFoldDB" id="S0FFR3"/>
<evidence type="ECO:0000256" key="2">
    <source>
        <dbReference type="ARBA" id="ARBA00022448"/>
    </source>
</evidence>
<protein>
    <submittedName>
        <fullName evidence="4">ABC-type sugar transport system, periplasmic component</fullName>
    </submittedName>
</protein>
<dbReference type="eggNOG" id="COG1653">
    <property type="taxonomic scope" value="Bacteria"/>
</dbReference>
<dbReference type="PANTHER" id="PTHR43649:SF29">
    <property type="entry name" value="OSMOPROTECTIVE COMPOUNDS-BINDING PROTEIN GGTB"/>
    <property type="match status" value="1"/>
</dbReference>
<comment type="similarity">
    <text evidence="1">Belongs to the bacterial solute-binding protein 1 family.</text>
</comment>
<reference evidence="4 5" key="1">
    <citation type="journal article" date="2013" name="Genome Announc.">
        <title>Draft Genome Sequence of the Cellulolytic, Mesophilic, Anaerobic Bacterium Clostridium termitidis Strain CT1112 (DSM 5398).</title>
        <authorList>
            <person name="Lal S."/>
            <person name="Ramachandran U."/>
            <person name="Zhang X."/>
            <person name="Munir R."/>
            <person name="Sparling R."/>
            <person name="Levin D.B."/>
        </authorList>
    </citation>
    <scope>NUCLEOTIDE SEQUENCE [LARGE SCALE GENOMIC DNA]</scope>
    <source>
        <strain evidence="4 5">CT1112</strain>
    </source>
</reference>
<evidence type="ECO:0000256" key="3">
    <source>
        <dbReference type="SAM" id="SignalP"/>
    </source>
</evidence>
<dbReference type="Gene3D" id="3.40.190.10">
    <property type="entry name" value="Periplasmic binding protein-like II"/>
    <property type="match status" value="2"/>
</dbReference>
<dbReference type="PROSITE" id="PS51257">
    <property type="entry name" value="PROKAR_LIPOPROTEIN"/>
    <property type="match status" value="1"/>
</dbReference>
<accession>S0FFR3</accession>
<dbReference type="Pfam" id="PF01547">
    <property type="entry name" value="SBP_bac_1"/>
    <property type="match status" value="1"/>
</dbReference>
<evidence type="ECO:0000313" key="4">
    <source>
        <dbReference type="EMBL" id="EMS69895.1"/>
    </source>
</evidence>
<dbReference type="SUPFAM" id="SSF53850">
    <property type="entry name" value="Periplasmic binding protein-like II"/>
    <property type="match status" value="1"/>
</dbReference>
<dbReference type="InterPro" id="IPR006059">
    <property type="entry name" value="SBP"/>
</dbReference>
<dbReference type="PATRIC" id="fig|1195236.3.peg.4580"/>
<evidence type="ECO:0000256" key="1">
    <source>
        <dbReference type="ARBA" id="ARBA00008520"/>
    </source>
</evidence>
<keyword evidence="5" id="KW-1185">Reference proteome</keyword>
<dbReference type="EMBL" id="AORV01000061">
    <property type="protein sequence ID" value="EMS69895.1"/>
    <property type="molecule type" value="Genomic_DNA"/>
</dbReference>
<keyword evidence="2" id="KW-0813">Transport</keyword>
<keyword evidence="4" id="KW-0762">Sugar transport</keyword>
<dbReference type="STRING" id="1195236.CTER_4394"/>
<feature type="chain" id="PRO_5004497065" evidence="3">
    <location>
        <begin position="23"/>
        <end position="431"/>
    </location>
</feature>
<sequence>MKKLGRKILCLLMAGITTVSLAACTGSSNSNSDSTTGKGDPVELTLWHTWPTGSITTIIDTFVKQYEKENNVKIQVDATQQDEYQQRKLKVAAANGSQGDVFMTYGAGYSKPFIAAGAVLPLDSYLEADKTKDRLMNGVLDYFTYDGKVYGLPLKKWAGILFCNTELFEKNNVAYPETWDQMMTAVNTFRSKNITPMVLGAKDAWHIGMIQNALAVRTAGVEASNMALSGEGSFDTPEIIKSAQLLVDLNKAGAFVEGTLGVSADEAQMEFFAGEVPMYFSGSWTAADCESDENAIKGKIKVMPMPTVDGGKGDADTYLGGAIDGYMVNNNTKHPEEAVKFAIALTEYQCKESYKIGDSIPTWKGDVDESQINPVLIQINKLTQNATGYVLAWDTFLTGAAIDNHYNLLQALIGGKATPEEFAKKMQEANK</sequence>
<proteinExistence type="inferred from homology"/>
<feature type="signal peptide" evidence="3">
    <location>
        <begin position="1"/>
        <end position="22"/>
    </location>
</feature>